<dbReference type="SUPFAM" id="SSF56300">
    <property type="entry name" value="Metallo-dependent phosphatases"/>
    <property type="match status" value="1"/>
</dbReference>
<dbReference type="RefSeq" id="WP_066622562.1">
    <property type="nucleotide sequence ID" value="NZ_FQXL01000025.1"/>
</dbReference>
<dbReference type="InterPro" id="IPR004843">
    <property type="entry name" value="Calcineurin-like_PHP"/>
</dbReference>
<dbReference type="Pfam" id="PF00149">
    <property type="entry name" value="Metallophos"/>
    <property type="match status" value="1"/>
</dbReference>
<evidence type="ECO:0000313" key="7">
    <source>
        <dbReference type="EMBL" id="KZL92819.1"/>
    </source>
</evidence>
<dbReference type="PATRIC" id="fig|1121326.3.peg.2642"/>
<evidence type="ECO:0000259" key="6">
    <source>
        <dbReference type="Pfam" id="PF18145"/>
    </source>
</evidence>
<keyword evidence="8" id="KW-1185">Reference proteome</keyword>
<proteinExistence type="inferred from homology"/>
<feature type="domain" description="SMODS-associated and fused to various effectors" evidence="6">
    <location>
        <begin position="376"/>
        <end position="554"/>
    </location>
</feature>
<keyword evidence="2 7" id="KW-0378">Hydrolase</keyword>
<dbReference type="InterPro" id="IPR029052">
    <property type="entry name" value="Metallo-depent_PP-like"/>
</dbReference>
<dbReference type="STRING" id="1121326.CLMAG_26330"/>
<organism evidence="7 8">
    <name type="scientific">Clostridium magnum DSM 2767</name>
    <dbReference type="NCBI Taxonomy" id="1121326"/>
    <lineage>
        <taxon>Bacteria</taxon>
        <taxon>Bacillati</taxon>
        <taxon>Bacillota</taxon>
        <taxon>Clostridia</taxon>
        <taxon>Eubacteriales</taxon>
        <taxon>Clostridiaceae</taxon>
        <taxon>Clostridium</taxon>
    </lineage>
</organism>
<gene>
    <name evidence="7" type="primary">cpdA_2</name>
    <name evidence="7" type="ORF">CLMAG_26330</name>
</gene>
<dbReference type="InterPro" id="IPR050884">
    <property type="entry name" value="CNP_phosphodiesterase-III"/>
</dbReference>
<dbReference type="EC" id="3.1.4.17" evidence="7"/>
<dbReference type="GO" id="GO:0004114">
    <property type="term" value="F:3',5'-cyclic-nucleotide phosphodiesterase activity"/>
    <property type="evidence" value="ECO:0007669"/>
    <property type="project" value="UniProtKB-EC"/>
</dbReference>
<dbReference type="PANTHER" id="PTHR42988:SF2">
    <property type="entry name" value="CYCLIC NUCLEOTIDE PHOSPHODIESTERASE CBUA0032-RELATED"/>
    <property type="match status" value="1"/>
</dbReference>
<evidence type="ECO:0000256" key="1">
    <source>
        <dbReference type="ARBA" id="ARBA00022723"/>
    </source>
</evidence>
<dbReference type="OrthoDB" id="115870at2"/>
<evidence type="ECO:0000259" key="5">
    <source>
        <dbReference type="Pfam" id="PF00149"/>
    </source>
</evidence>
<dbReference type="PANTHER" id="PTHR42988">
    <property type="entry name" value="PHOSPHOHYDROLASE"/>
    <property type="match status" value="1"/>
</dbReference>
<dbReference type="InterPro" id="IPR040836">
    <property type="entry name" value="SAVED"/>
</dbReference>
<dbReference type="NCBIfam" id="NF033611">
    <property type="entry name" value="SAVED"/>
    <property type="match status" value="1"/>
</dbReference>
<dbReference type="Gene3D" id="3.60.21.10">
    <property type="match status" value="1"/>
</dbReference>
<dbReference type="EMBL" id="LWAE01000002">
    <property type="protein sequence ID" value="KZL92819.1"/>
    <property type="molecule type" value="Genomic_DNA"/>
</dbReference>
<dbReference type="AlphaFoldDB" id="A0A161Y3Z7"/>
<evidence type="ECO:0000256" key="3">
    <source>
        <dbReference type="ARBA" id="ARBA00023004"/>
    </source>
</evidence>
<keyword evidence="3" id="KW-0408">Iron</keyword>
<dbReference type="Proteomes" id="UP000076603">
    <property type="component" value="Unassembled WGS sequence"/>
</dbReference>
<name>A0A161Y3Z7_9CLOT</name>
<comment type="caution">
    <text evidence="7">The sequence shown here is derived from an EMBL/GenBank/DDBJ whole genome shotgun (WGS) entry which is preliminary data.</text>
</comment>
<evidence type="ECO:0000256" key="2">
    <source>
        <dbReference type="ARBA" id="ARBA00022801"/>
    </source>
</evidence>
<evidence type="ECO:0000313" key="8">
    <source>
        <dbReference type="Proteomes" id="UP000076603"/>
    </source>
</evidence>
<feature type="domain" description="Calcineurin-like phosphoesterase" evidence="5">
    <location>
        <begin position="5"/>
        <end position="232"/>
    </location>
</feature>
<protein>
    <submittedName>
        <fullName evidence="7">3',5'-cyclic adenosine monophosphate phosphodiesterase CpdA</fullName>
        <ecNumber evidence="7">3.1.4.17</ecNumber>
    </submittedName>
</protein>
<dbReference type="Pfam" id="PF18145">
    <property type="entry name" value="SAVED"/>
    <property type="match status" value="1"/>
</dbReference>
<sequence length="562" mass="65919">MKHRWLHLSDLHSYCSGIKTKVMRDALINEVEELNNEEKFDFIIITGDISDKDSGYDLAEEFILDLIYKLDIAKERVFIVPGNHDLSRNIPDNREDIVKELWGSGILDEESESNNISLLIDAQNNFFITYKNLLGRDYPKENIHFVEKVIEGVNIIHLNTSWMCYDSNVEDGRIHVGLNNVYKCLETINNEDFNIVIGHHRLEDLNPQERNNLKSIFRAKGIDMYLGGHCHQAIIEHDRNADMELCFCKQARAEFDDYPAGFILGNIDVDNNQSYYMFYNWSTSFAKWMYDYSVEAAKHGKYYLKGEKYNKEKSKKIDTIIDFKLMGIPLDYEEINRRYNLKNTSDYKFGHKNIYPKSDYDWNKYLKDLVIFYDSIIAEIKTDNVHIFPIAQIPLLVSLGYLMQNDSPNIKIYQYSENEESWVFDEKDDNISVKENFINGSNDILAVALEVSSEVKQEDINQVIEKEYDLLSFKVDSPRLGYLNYRNDVLRVKNIIKNKLDSIYSKYEEIHLFIAAPAGMCIEIGRIIRESMYPDTYTYNYNRNDGIHYKKVCNLKTLRNNQ</sequence>
<comment type="similarity">
    <text evidence="4">Belongs to the cyclic nucleotide phosphodiesterase class-III family.</text>
</comment>
<accession>A0A161Y3Z7</accession>
<evidence type="ECO:0000256" key="4">
    <source>
        <dbReference type="ARBA" id="ARBA00025742"/>
    </source>
</evidence>
<reference evidence="7 8" key="1">
    <citation type="submission" date="2016-04" db="EMBL/GenBank/DDBJ databases">
        <title>Genome sequence of Clostridium magnum DSM 2767.</title>
        <authorList>
            <person name="Poehlein A."/>
            <person name="Uhlig R."/>
            <person name="Fischer R."/>
            <person name="Bahl H."/>
            <person name="Daniel R."/>
        </authorList>
    </citation>
    <scope>NUCLEOTIDE SEQUENCE [LARGE SCALE GENOMIC DNA]</scope>
    <source>
        <strain evidence="7 8">DSM 2767</strain>
    </source>
</reference>
<keyword evidence="1" id="KW-0479">Metal-binding</keyword>
<dbReference type="GO" id="GO:0046872">
    <property type="term" value="F:metal ion binding"/>
    <property type="evidence" value="ECO:0007669"/>
    <property type="project" value="UniProtKB-KW"/>
</dbReference>